<gene>
    <name evidence="1" type="primary">g029</name>
    <name evidence="1" type="ORF">BN110_038</name>
</gene>
<proteinExistence type="predicted"/>
<accession>I7KQQ0</accession>
<name>I7KQQ0_9CAUD</name>
<dbReference type="Gene3D" id="3.40.50.300">
    <property type="entry name" value="P-loop containing nucleotide triphosphate hydrolases"/>
    <property type="match status" value="1"/>
</dbReference>
<evidence type="ECO:0000313" key="1">
    <source>
        <dbReference type="EMBL" id="CCI88410.2"/>
    </source>
</evidence>
<reference evidence="1" key="1">
    <citation type="submission" date="2012-06" db="EMBL/GenBank/DDBJ databases">
        <title>Genomic characterization of five bacteriophages specific for Yersinia species.</title>
        <authorList>
            <person name="Skurnik M."/>
            <person name="Nawaz A."/>
            <person name="Happonen L."/>
            <person name="Butcher S."/>
            <person name="Mattinen L."/>
        </authorList>
    </citation>
    <scope>NUCLEOTIDE SEQUENCE [LARGE SCALE GENOMIC DNA]</scope>
</reference>
<sequence length="210" mass="23322">MSKVIILNGPPGVGKDTLAQALVAQLNSWRGRGFAEQHEFKASLVNIAKAITGVGDGEWDRLYGRDQKERAQDVYGGLSARKLLIKISEEWVKPQFGSDHFGELALAGVNKSRAKTIVFSDGGFLDELVPLAQYHQVEVIKLYREGYSYAGDSRDYIDPGQASEWNINCHNITLTEGRVGIAVHEILMRVDADYQRRNVLINNIHGGLLE</sequence>
<dbReference type="SUPFAM" id="SSF52540">
    <property type="entry name" value="P-loop containing nucleoside triphosphate hydrolases"/>
    <property type="match status" value="1"/>
</dbReference>
<protein>
    <submittedName>
        <fullName evidence="1">Uncharacterized protein</fullName>
    </submittedName>
</protein>
<dbReference type="InterPro" id="IPR027417">
    <property type="entry name" value="P-loop_NTPase"/>
</dbReference>
<keyword evidence="2" id="KW-1185">Reference proteome</keyword>
<evidence type="ECO:0000313" key="2">
    <source>
        <dbReference type="Proteomes" id="UP000002907"/>
    </source>
</evidence>
<dbReference type="KEGG" id="vg:54990859"/>
<dbReference type="Proteomes" id="UP000002907">
    <property type="component" value="Segment"/>
</dbReference>
<organism evidence="1 2">
    <name type="scientific">Yersinia phage phiR8-01</name>
    <dbReference type="NCBI Taxonomy" id="1206556"/>
    <lineage>
        <taxon>Viruses</taxon>
        <taxon>Duplodnaviria</taxon>
        <taxon>Heunggongvirae</taxon>
        <taxon>Uroviricota</taxon>
        <taxon>Caudoviricetes</taxon>
        <taxon>Autographivirales</taxon>
        <taxon>Autonotataviridae</taxon>
        <taxon>Melnykvirinae</taxon>
        <taxon>Pienvirus</taxon>
        <taxon>Pienvirus R801</taxon>
    </lineage>
</organism>
<dbReference type="RefSeq" id="YP_009800363.1">
    <property type="nucleotide sequence ID" value="NC_047951.1"/>
</dbReference>
<dbReference type="EMBL" id="HE956707">
    <property type="protein sequence ID" value="CCI88410.2"/>
    <property type="molecule type" value="Genomic_DNA"/>
</dbReference>
<dbReference type="GeneID" id="54990859"/>